<dbReference type="InterPro" id="IPR013766">
    <property type="entry name" value="Thioredoxin_domain"/>
</dbReference>
<dbReference type="InterPro" id="IPR036249">
    <property type="entry name" value="Thioredoxin-like_sf"/>
</dbReference>
<dbReference type="InterPro" id="IPR050553">
    <property type="entry name" value="Thioredoxin_ResA/DsbE_sf"/>
</dbReference>
<organism evidence="6 7">
    <name type="scientific">Flavobacterium saccharophilum</name>
    <dbReference type="NCBI Taxonomy" id="29534"/>
    <lineage>
        <taxon>Bacteria</taxon>
        <taxon>Pseudomonadati</taxon>
        <taxon>Bacteroidota</taxon>
        <taxon>Flavobacteriia</taxon>
        <taxon>Flavobacteriales</taxon>
        <taxon>Flavobacteriaceae</taxon>
        <taxon>Flavobacterium</taxon>
    </lineage>
</organism>
<dbReference type="GO" id="GO:0016491">
    <property type="term" value="F:oxidoreductase activity"/>
    <property type="evidence" value="ECO:0007669"/>
    <property type="project" value="InterPro"/>
</dbReference>
<dbReference type="InterPro" id="IPR013740">
    <property type="entry name" value="Redoxin"/>
</dbReference>
<gene>
    <name evidence="6" type="ORF">SAMN05444366_2248</name>
</gene>
<comment type="subcellular location">
    <subcellularLocation>
        <location evidence="1">Cell envelope</location>
    </subcellularLocation>
</comment>
<feature type="domain" description="Thioredoxin" evidence="5">
    <location>
        <begin position="312"/>
        <end position="457"/>
    </location>
</feature>
<proteinExistence type="predicted"/>
<evidence type="ECO:0000313" key="7">
    <source>
        <dbReference type="Proteomes" id="UP000184121"/>
    </source>
</evidence>
<sequence>MRKIIYLMALAFVFVSWQKKETDYAIISGTITHKSADWKIVSKDQSFSHTLKINAQGKFSDTLKIREGIYFLYDGKNFAQLYIENGAAIIINADAADFNKTIKFTGKGSEATNYLAVKQQTEDKIVGDQKAFYMLEEAEFKAKSKEIKTGLETALGGVKGLSESYKTKEKKNINYSYLLRLDNYEKYHEYFAAKPGFKVSQGFLNDLDGLSYENFEDFNFSEDYRKIIVSYYARQAEIMSKSGSIAEDVATIKSIGSISNEGIKNELLYSMAGVGITTTTDLKGYYKEFMAASTNEENKKTITQSYNKLLIVDIGQPSPKFEGYENNDGGKTSLADLKGKYVYIDVWATWCGPCMAELPFLKKMEEKYEGKNITFVSISADKASAHDKWKKMIIDKKLGGIQLIADKDFDSQFLKDYSIMAIPRFILLDPSGKIVSSNAPRPAEEDKIVKLFTDLGI</sequence>
<keyword evidence="2" id="KW-0201">Cytochrome c-type biogenesis</keyword>
<dbReference type="Pfam" id="PF08534">
    <property type="entry name" value="Redoxin"/>
    <property type="match status" value="1"/>
</dbReference>
<keyword evidence="4" id="KW-0676">Redox-active center</keyword>
<evidence type="ECO:0000256" key="4">
    <source>
        <dbReference type="ARBA" id="ARBA00023284"/>
    </source>
</evidence>
<dbReference type="CDD" id="cd02966">
    <property type="entry name" value="TlpA_like_family"/>
    <property type="match status" value="1"/>
</dbReference>
<dbReference type="AlphaFoldDB" id="A0A1M7FT13"/>
<dbReference type="RefSeq" id="WP_072972378.1">
    <property type="nucleotide sequence ID" value="NZ_FRBY01000003.1"/>
</dbReference>
<dbReference type="SUPFAM" id="SSF52833">
    <property type="entry name" value="Thioredoxin-like"/>
    <property type="match status" value="1"/>
</dbReference>
<dbReference type="GO" id="GO:0030313">
    <property type="term" value="C:cell envelope"/>
    <property type="evidence" value="ECO:0007669"/>
    <property type="project" value="UniProtKB-SubCell"/>
</dbReference>
<dbReference type="Proteomes" id="UP000184121">
    <property type="component" value="Unassembled WGS sequence"/>
</dbReference>
<evidence type="ECO:0000256" key="3">
    <source>
        <dbReference type="ARBA" id="ARBA00023157"/>
    </source>
</evidence>
<accession>A0A1M7FT13</accession>
<name>A0A1M7FT13_9FLAO</name>
<protein>
    <submittedName>
        <fullName evidence="6">Peroxiredoxin</fullName>
    </submittedName>
</protein>
<dbReference type="STRING" id="29534.SAMN05444366_2248"/>
<evidence type="ECO:0000313" key="6">
    <source>
        <dbReference type="EMBL" id="SHM07080.1"/>
    </source>
</evidence>
<dbReference type="Gene3D" id="3.40.30.10">
    <property type="entry name" value="Glutaredoxin"/>
    <property type="match status" value="1"/>
</dbReference>
<dbReference type="GO" id="GO:0017004">
    <property type="term" value="P:cytochrome complex assembly"/>
    <property type="evidence" value="ECO:0007669"/>
    <property type="project" value="UniProtKB-KW"/>
</dbReference>
<dbReference type="PANTHER" id="PTHR42852:SF6">
    <property type="entry name" value="THIOL:DISULFIDE INTERCHANGE PROTEIN DSBE"/>
    <property type="match status" value="1"/>
</dbReference>
<keyword evidence="7" id="KW-1185">Reference proteome</keyword>
<dbReference type="PANTHER" id="PTHR42852">
    <property type="entry name" value="THIOL:DISULFIDE INTERCHANGE PROTEIN DSBE"/>
    <property type="match status" value="1"/>
</dbReference>
<dbReference type="OrthoDB" id="743079at2"/>
<reference evidence="7" key="1">
    <citation type="submission" date="2016-11" db="EMBL/GenBank/DDBJ databases">
        <authorList>
            <person name="Varghese N."/>
            <person name="Submissions S."/>
        </authorList>
    </citation>
    <scope>NUCLEOTIDE SEQUENCE [LARGE SCALE GENOMIC DNA]</scope>
    <source>
        <strain evidence="7">DSM 1811</strain>
    </source>
</reference>
<evidence type="ECO:0000259" key="5">
    <source>
        <dbReference type="PROSITE" id="PS51352"/>
    </source>
</evidence>
<evidence type="ECO:0000256" key="1">
    <source>
        <dbReference type="ARBA" id="ARBA00004196"/>
    </source>
</evidence>
<dbReference type="EMBL" id="FRBY01000003">
    <property type="protein sequence ID" value="SHM07080.1"/>
    <property type="molecule type" value="Genomic_DNA"/>
</dbReference>
<dbReference type="PROSITE" id="PS51352">
    <property type="entry name" value="THIOREDOXIN_2"/>
    <property type="match status" value="1"/>
</dbReference>
<evidence type="ECO:0000256" key="2">
    <source>
        <dbReference type="ARBA" id="ARBA00022748"/>
    </source>
</evidence>
<keyword evidence="3" id="KW-1015">Disulfide bond</keyword>